<keyword evidence="2" id="KW-1134">Transmembrane beta strand</keyword>
<evidence type="ECO:0000313" key="8">
    <source>
        <dbReference type="EMBL" id="UOO91024.1"/>
    </source>
</evidence>
<dbReference type="PANTHER" id="PTHR35892">
    <property type="entry name" value="OUTER MEMBRANE PROTEIN PAGN-RELATED"/>
    <property type="match status" value="1"/>
</dbReference>
<evidence type="ECO:0000259" key="7">
    <source>
        <dbReference type="Pfam" id="PF13505"/>
    </source>
</evidence>
<evidence type="ECO:0000256" key="3">
    <source>
        <dbReference type="ARBA" id="ARBA00022692"/>
    </source>
</evidence>
<evidence type="ECO:0000313" key="9">
    <source>
        <dbReference type="Proteomes" id="UP000832011"/>
    </source>
</evidence>
<dbReference type="InterPro" id="IPR011250">
    <property type="entry name" value="OMP/PagP_B-barrel"/>
</dbReference>
<dbReference type="InterPro" id="IPR027385">
    <property type="entry name" value="Beta-barrel_OMP"/>
</dbReference>
<keyword evidence="3" id="KW-0812">Transmembrane</keyword>
<comment type="subcellular location">
    <subcellularLocation>
        <location evidence="1">Cell outer membrane</location>
        <topology evidence="1">Multi-pass membrane protein</topology>
    </subcellularLocation>
</comment>
<dbReference type="RefSeq" id="WP_082625506.1">
    <property type="nucleotide sequence ID" value="NZ_CP091511.1"/>
</dbReference>
<sequence>MKRMWLLWLCAWSGAALAQEGAIDASNDNIDTSYSLHSDDAPVGIITTYINKTQLETPNALLVNPGTESQYSSFGIGPSVKLGDYVTAYGVIGAAGDSRSSYQTAIPVQALTLDNDSRMYGVGMQIRPTQDWQIDMKYQNANLNSGADSSRQVNYFNVGIGYKFW</sequence>
<name>A0ABY4E6X3_9NEIS</name>
<feature type="domain" description="Outer membrane protein beta-barrel" evidence="7">
    <location>
        <begin position="67"/>
        <end position="164"/>
    </location>
</feature>
<proteinExistence type="predicted"/>
<evidence type="ECO:0000256" key="6">
    <source>
        <dbReference type="SAM" id="SignalP"/>
    </source>
</evidence>
<dbReference type="InterPro" id="IPR000758">
    <property type="entry name" value="Enterovir_OMP"/>
</dbReference>
<dbReference type="Pfam" id="PF13505">
    <property type="entry name" value="OMP_b-brl"/>
    <property type="match status" value="1"/>
</dbReference>
<evidence type="ECO:0000256" key="4">
    <source>
        <dbReference type="ARBA" id="ARBA00022729"/>
    </source>
</evidence>
<keyword evidence="4 6" id="KW-0732">Signal</keyword>
<evidence type="ECO:0000256" key="2">
    <source>
        <dbReference type="ARBA" id="ARBA00022452"/>
    </source>
</evidence>
<accession>A0ABY4E6X3</accession>
<dbReference type="PANTHER" id="PTHR35892:SF2">
    <property type="entry name" value="OUTER MEMBRANE PROTEIN PAGN"/>
    <property type="match status" value="1"/>
</dbReference>
<dbReference type="SUPFAM" id="SSF56925">
    <property type="entry name" value="OMPA-like"/>
    <property type="match status" value="1"/>
</dbReference>
<dbReference type="Proteomes" id="UP000832011">
    <property type="component" value="Chromosome"/>
</dbReference>
<reference evidence="8 9" key="1">
    <citation type="journal article" date="2022" name="Res Sq">
        <title>Evolution of multicellular longitudinally dividing oral cavity symbionts (Neisseriaceae).</title>
        <authorList>
            <person name="Nyongesa S."/>
            <person name="Weber P."/>
            <person name="Bernet E."/>
            <person name="Pullido F."/>
            <person name="Nieckarz M."/>
            <person name="Delaby M."/>
            <person name="Nieves C."/>
            <person name="Viehboeck T."/>
            <person name="Krause N."/>
            <person name="Rivera-Millot A."/>
            <person name="Nakamura A."/>
            <person name="Vischer N."/>
            <person name="VanNieuwenhze M."/>
            <person name="Brun Y."/>
            <person name="Cava F."/>
            <person name="Bulgheresi S."/>
            <person name="Veyrier F."/>
        </authorList>
    </citation>
    <scope>NUCLEOTIDE SEQUENCE [LARGE SCALE GENOMIC DNA]</scope>
    <source>
        <strain evidence="8 9">SN4</strain>
    </source>
</reference>
<keyword evidence="5" id="KW-0472">Membrane</keyword>
<protein>
    <submittedName>
        <fullName evidence="8">Outer membrane beta-barrel protein</fullName>
    </submittedName>
</protein>
<dbReference type="EMBL" id="CP091511">
    <property type="protein sequence ID" value="UOO91024.1"/>
    <property type="molecule type" value="Genomic_DNA"/>
</dbReference>
<feature type="chain" id="PRO_5045739370" evidence="6">
    <location>
        <begin position="19"/>
        <end position="165"/>
    </location>
</feature>
<organism evidence="8 9">
    <name type="scientific">Vitreoscilla massiliensis</name>
    <dbReference type="NCBI Taxonomy" id="1689272"/>
    <lineage>
        <taxon>Bacteria</taxon>
        <taxon>Pseudomonadati</taxon>
        <taxon>Pseudomonadota</taxon>
        <taxon>Betaproteobacteria</taxon>
        <taxon>Neisseriales</taxon>
        <taxon>Neisseriaceae</taxon>
        <taxon>Vitreoscilla</taxon>
    </lineage>
</organism>
<keyword evidence="9" id="KW-1185">Reference proteome</keyword>
<gene>
    <name evidence="8" type="ORF">LVJ82_08685</name>
</gene>
<dbReference type="PRINTS" id="PR00316">
    <property type="entry name" value="ENTEROVIROMP"/>
</dbReference>
<dbReference type="Gene3D" id="2.40.160.20">
    <property type="match status" value="1"/>
</dbReference>
<evidence type="ECO:0000256" key="1">
    <source>
        <dbReference type="ARBA" id="ARBA00004571"/>
    </source>
</evidence>
<evidence type="ECO:0000256" key="5">
    <source>
        <dbReference type="ARBA" id="ARBA00023136"/>
    </source>
</evidence>
<dbReference type="InterPro" id="IPR051723">
    <property type="entry name" value="Bact_OM_Invasion-Related"/>
</dbReference>
<feature type="signal peptide" evidence="6">
    <location>
        <begin position="1"/>
        <end position="18"/>
    </location>
</feature>